<accession>A0A0E1XDK6</accession>
<dbReference type="EMBL" id="EQ999546">
    <property type="protein sequence ID" value="EEZ31402.1"/>
    <property type="molecule type" value="Genomic_DNA"/>
</dbReference>
<dbReference type="HOGENOM" id="CLU_059932_0_0_5"/>
<name>A0A0E1XDK6_9HYPH</name>
<dbReference type="AlphaFoldDB" id="A0A0E1XDK6"/>
<dbReference type="InterPro" id="IPR029058">
    <property type="entry name" value="AB_hydrolase_fold"/>
</dbReference>
<proteinExistence type="predicted"/>
<sequence>MGKRETKRAISGLLSAFFLLRVSSAFAGDILPPFKDDYFAYPGILSSADNGDYKVVDYDEMRDINGRDAVSEKRVRDAYVSLRARAYQKDVTFQTFAGPVKAMTAGKRDGASFIVIYLHGRGGNRLQGMNDFTFGGNFNRVKNLAVLNDGFYITPDFKDFGAAGEAQIAGLIDAVRATSPHAPLVLSCGSQGGTLCWRIAANEKAGGALAGLILLGSLWDEGFFQSSAFKRRVPVFFGHGSRDPVFAIDKQEGFYREIRKRAPGYPVQFRRFESGNHGTPIRMSDWREMLNWILAKQG</sequence>
<keyword evidence="1" id="KW-0732">Signal</keyword>
<evidence type="ECO:0000313" key="2">
    <source>
        <dbReference type="EMBL" id="EEZ31402.1"/>
    </source>
</evidence>
<organism evidence="2">
    <name type="scientific">Brucella pinnipedialis M292/94/1</name>
    <dbReference type="NCBI Taxonomy" id="520462"/>
    <lineage>
        <taxon>Bacteria</taxon>
        <taxon>Pseudomonadati</taxon>
        <taxon>Pseudomonadota</taxon>
        <taxon>Alphaproteobacteria</taxon>
        <taxon>Hyphomicrobiales</taxon>
        <taxon>Brucellaceae</taxon>
        <taxon>Brucella/Ochrobactrum group</taxon>
        <taxon>Brucella</taxon>
    </lineage>
</organism>
<protein>
    <submittedName>
        <fullName evidence="2">Phospholipase/carboxylesterase</fullName>
    </submittedName>
</protein>
<dbReference type="Gene3D" id="3.40.50.1820">
    <property type="entry name" value="alpha/beta hydrolase"/>
    <property type="match status" value="1"/>
</dbReference>
<feature type="signal peptide" evidence="1">
    <location>
        <begin position="1"/>
        <end position="27"/>
    </location>
</feature>
<dbReference type="Proteomes" id="UP000004659">
    <property type="component" value="Unassembled WGS sequence"/>
</dbReference>
<evidence type="ECO:0000256" key="1">
    <source>
        <dbReference type="SAM" id="SignalP"/>
    </source>
</evidence>
<dbReference type="SUPFAM" id="SSF53474">
    <property type="entry name" value="alpha/beta-Hydrolases"/>
    <property type="match status" value="1"/>
</dbReference>
<feature type="chain" id="PRO_5002389425" evidence="1">
    <location>
        <begin position="28"/>
        <end position="298"/>
    </location>
</feature>
<reference evidence="2" key="1">
    <citation type="submission" date="2009-01" db="EMBL/GenBank/DDBJ databases">
        <title>The Genome Sequence of Brucella pinnipedialis M292/94/1.</title>
        <authorList>
            <consortium name="The Broad Institute Genome Sequencing Platform"/>
            <person name="Ward D."/>
            <person name="Young S.K."/>
            <person name="Kodira C.D."/>
            <person name="Zeng Q."/>
            <person name="Koehrsen M."/>
            <person name="Alvarado L."/>
            <person name="Berlin A."/>
            <person name="Borenstein D."/>
            <person name="Chen Z."/>
            <person name="Engels R."/>
            <person name="Freedman E."/>
            <person name="Gellesch M."/>
            <person name="Goldberg J."/>
            <person name="Griggs A."/>
            <person name="Gujja S."/>
            <person name="Heiman D."/>
            <person name="Hepburn T."/>
            <person name="Howarth C."/>
            <person name="Jen D."/>
            <person name="Larson L."/>
            <person name="Lewis B."/>
            <person name="Mehta T."/>
            <person name="Park D."/>
            <person name="Pearson M."/>
            <person name="Roberts A."/>
            <person name="Saif S."/>
            <person name="Shea T."/>
            <person name="Shenoy N."/>
            <person name="Sisk P."/>
            <person name="Stolte C."/>
            <person name="Sykes S."/>
            <person name="Walk T."/>
            <person name="White J."/>
            <person name="Yandava C."/>
            <person name="Whatmore A.M."/>
            <person name="Perrett L.L."/>
            <person name="O'Callaghan D."/>
            <person name="Nusbaum C."/>
            <person name="Galagan J."/>
            <person name="Birren B."/>
        </authorList>
    </citation>
    <scope>NUCLEOTIDE SEQUENCE [LARGE SCALE GENOMIC DNA]</scope>
    <source>
        <strain evidence="2">M292/94/1</strain>
    </source>
</reference>
<gene>
    <name evidence="2" type="ORF">BALG_01522</name>
</gene>
<dbReference type="RefSeq" id="WP_004688487.1">
    <property type="nucleotide sequence ID" value="NZ_EQ999546.1"/>
</dbReference>